<dbReference type="InterPro" id="IPR001242">
    <property type="entry name" value="Condensation_dom"/>
</dbReference>
<dbReference type="NCBIfam" id="TIGR01720">
    <property type="entry name" value="NRPS-para261"/>
    <property type="match status" value="1"/>
</dbReference>
<feature type="non-terminal residue" evidence="2">
    <location>
        <position position="1"/>
    </location>
</feature>
<dbReference type="PANTHER" id="PTHR45398">
    <property type="match status" value="1"/>
</dbReference>
<dbReference type="Pfam" id="PF00668">
    <property type="entry name" value="Condensation"/>
    <property type="match status" value="2"/>
</dbReference>
<dbReference type="InterPro" id="IPR023213">
    <property type="entry name" value="CAT-like_dom_sf"/>
</dbReference>
<feature type="domain" description="Condensation" evidence="1">
    <location>
        <begin position="3"/>
        <end position="277"/>
    </location>
</feature>
<proteinExistence type="predicted"/>
<feature type="domain" description="Condensation" evidence="1">
    <location>
        <begin position="308"/>
        <end position="595"/>
    </location>
</feature>
<keyword evidence="3" id="KW-1185">Reference proteome</keyword>
<dbReference type="SUPFAM" id="SSF52777">
    <property type="entry name" value="CoA-dependent acyltransferases"/>
    <property type="match status" value="3"/>
</dbReference>
<evidence type="ECO:0000313" key="3">
    <source>
        <dbReference type="Proteomes" id="UP001331936"/>
    </source>
</evidence>
<feature type="non-terminal residue" evidence="2">
    <location>
        <position position="595"/>
    </location>
</feature>
<accession>A0ABU7JZR1</accession>
<dbReference type="EMBL" id="JAUZMZ010000346">
    <property type="protein sequence ID" value="MEE2035509.1"/>
    <property type="molecule type" value="Genomic_DNA"/>
</dbReference>
<dbReference type="InterPro" id="IPR010060">
    <property type="entry name" value="NRPS_synth"/>
</dbReference>
<organism evidence="2 3">
    <name type="scientific">Rhodococcus chondri</name>
    <dbReference type="NCBI Taxonomy" id="3065941"/>
    <lineage>
        <taxon>Bacteria</taxon>
        <taxon>Bacillati</taxon>
        <taxon>Actinomycetota</taxon>
        <taxon>Actinomycetes</taxon>
        <taxon>Mycobacteriales</taxon>
        <taxon>Nocardiaceae</taxon>
        <taxon>Rhodococcus</taxon>
    </lineage>
</organism>
<dbReference type="Proteomes" id="UP001331936">
    <property type="component" value="Unassembled WGS sequence"/>
</dbReference>
<dbReference type="PANTHER" id="PTHR45398:SF1">
    <property type="entry name" value="ENZYME, PUTATIVE (JCVI)-RELATED"/>
    <property type="match status" value="1"/>
</dbReference>
<sequence>DRRRELDFWRDTVTVDEPPLGDRPFDPARDTNATVATVATALPTAVTETLLTTVPAAFHGTVDHALLTALALAVTAWRRGRGDTGTVVLLNVEGHGRDTDAVPGADLAATVGWFTTIHPLRLDLTGIDLDDAFAAGPAAGRAVKTVKEHLAAVPDHGIGYGLLRYLHPDTAAALAPGATPQISFNYLGRPTAGADTTADTPWLPIPGFDRGGAQSPDMAAAAVVDINAVTVDTPDGPTLHVHFSYPTGLLDRGAVTALSHRFTDAATALARHIRHPQAGGLTPTDLPLVRLDQDDIDGLEQRYGPLETVWPTAPLQTGLLFHALLAGPDPDAYIVQLVLDTRGTVEVPRLRRAMALLLERHPNLRAAFTAHPEHGYLQVVPSHVDVPFTVADTTDDPDPQAAATRLLDTDRRTRFDTATAPLLRVTVVHTAPDRHLLALTNHHLLLDGWSTPVLLRELLVLYATDGDTTVLDRPRSYGTFLTWLTARDTAASLAAYRHALAGIDEPTLLAPEHRPERSAGISEDLDLDLGAELSARLDAVAAARGVTVNTLVQTAWGLVLGALTGRTDVVFGATVSGRPPQLPGVETMIGLFINT</sequence>
<gene>
    <name evidence="2" type="ORF">Q8814_25985</name>
</gene>
<dbReference type="Gene3D" id="3.30.559.30">
    <property type="entry name" value="Nonribosomal peptide synthetase, condensation domain"/>
    <property type="match status" value="2"/>
</dbReference>
<dbReference type="RefSeq" id="WP_330154807.1">
    <property type="nucleotide sequence ID" value="NZ_JAUZMZ010000346.1"/>
</dbReference>
<reference evidence="2 3" key="1">
    <citation type="submission" date="2023-08" db="EMBL/GenBank/DDBJ databases">
        <authorList>
            <person name="Girao M."/>
            <person name="Carvalho M.F."/>
        </authorList>
    </citation>
    <scope>NUCLEOTIDE SEQUENCE [LARGE SCALE GENOMIC DNA]</scope>
    <source>
        <strain evidence="2 3">CC-R104</strain>
    </source>
</reference>
<evidence type="ECO:0000259" key="1">
    <source>
        <dbReference type="Pfam" id="PF00668"/>
    </source>
</evidence>
<comment type="caution">
    <text evidence="2">The sequence shown here is derived from an EMBL/GenBank/DDBJ whole genome shotgun (WGS) entry which is preliminary data.</text>
</comment>
<dbReference type="Gene3D" id="3.30.559.10">
    <property type="entry name" value="Chloramphenicol acetyltransferase-like domain"/>
    <property type="match status" value="1"/>
</dbReference>
<protein>
    <submittedName>
        <fullName evidence="2">Condensation domain-containing protein</fullName>
    </submittedName>
</protein>
<evidence type="ECO:0000313" key="2">
    <source>
        <dbReference type="EMBL" id="MEE2035509.1"/>
    </source>
</evidence>
<name>A0ABU7JZR1_9NOCA</name>